<dbReference type="AlphaFoldDB" id="A0AAV1SNE8"/>
<organism evidence="2 3">
    <name type="scientific">Dovyalis caffra</name>
    <dbReference type="NCBI Taxonomy" id="77055"/>
    <lineage>
        <taxon>Eukaryota</taxon>
        <taxon>Viridiplantae</taxon>
        <taxon>Streptophyta</taxon>
        <taxon>Embryophyta</taxon>
        <taxon>Tracheophyta</taxon>
        <taxon>Spermatophyta</taxon>
        <taxon>Magnoliopsida</taxon>
        <taxon>eudicotyledons</taxon>
        <taxon>Gunneridae</taxon>
        <taxon>Pentapetalae</taxon>
        <taxon>rosids</taxon>
        <taxon>fabids</taxon>
        <taxon>Malpighiales</taxon>
        <taxon>Salicaceae</taxon>
        <taxon>Flacourtieae</taxon>
        <taxon>Dovyalis</taxon>
    </lineage>
</organism>
<evidence type="ECO:0000256" key="1">
    <source>
        <dbReference type="SAM" id="MobiDB-lite"/>
    </source>
</evidence>
<keyword evidence="3" id="KW-1185">Reference proteome</keyword>
<gene>
    <name evidence="2" type="ORF">DCAF_LOCUS24472</name>
</gene>
<accession>A0AAV1SNE8</accession>
<sequence>MAARAWDLAIRKMKPLVLLHWTWKKDLLLDDKNCMKDMVSWGTMEEDKSGSESKLMAAETEAGTP</sequence>
<dbReference type="Proteomes" id="UP001314170">
    <property type="component" value="Unassembled WGS sequence"/>
</dbReference>
<comment type="caution">
    <text evidence="2">The sequence shown here is derived from an EMBL/GenBank/DDBJ whole genome shotgun (WGS) entry which is preliminary data.</text>
</comment>
<evidence type="ECO:0000313" key="3">
    <source>
        <dbReference type="Proteomes" id="UP001314170"/>
    </source>
</evidence>
<proteinExistence type="predicted"/>
<feature type="region of interest" description="Disordered" evidence="1">
    <location>
        <begin position="44"/>
        <end position="65"/>
    </location>
</feature>
<dbReference type="EMBL" id="CAWUPB010001194">
    <property type="protein sequence ID" value="CAK7352930.1"/>
    <property type="molecule type" value="Genomic_DNA"/>
</dbReference>
<name>A0AAV1SNE8_9ROSI</name>
<evidence type="ECO:0000313" key="2">
    <source>
        <dbReference type="EMBL" id="CAK7352930.1"/>
    </source>
</evidence>
<protein>
    <submittedName>
        <fullName evidence="2">Uncharacterized protein</fullName>
    </submittedName>
</protein>
<reference evidence="2 3" key="1">
    <citation type="submission" date="2024-01" db="EMBL/GenBank/DDBJ databases">
        <authorList>
            <person name="Waweru B."/>
        </authorList>
    </citation>
    <scope>NUCLEOTIDE SEQUENCE [LARGE SCALE GENOMIC DNA]</scope>
</reference>